<dbReference type="Ensembl" id="ENSCSRT00000022861.1">
    <property type="protein sequence ID" value="ENSCSRP00000021892.1"/>
    <property type="gene ID" value="ENSCSRG00000016547.1"/>
</dbReference>
<protein>
    <recommendedName>
        <fullName evidence="6">C-type lectin domain-containing protein</fullName>
    </recommendedName>
</protein>
<dbReference type="InterPro" id="IPR016186">
    <property type="entry name" value="C-type_lectin-like/link_sf"/>
</dbReference>
<name>A0A8C3T154_CHESE</name>
<dbReference type="SUPFAM" id="SSF56436">
    <property type="entry name" value="C-type lectin-like"/>
    <property type="match status" value="1"/>
</dbReference>
<accession>A0A8C3T154</accession>
<keyword evidence="4" id="KW-0430">Lectin</keyword>
<dbReference type="GO" id="GO:0005615">
    <property type="term" value="C:extracellular space"/>
    <property type="evidence" value="ECO:0007669"/>
    <property type="project" value="TreeGrafter"/>
</dbReference>
<comment type="subcellular location">
    <subcellularLocation>
        <location evidence="1">Secreted</location>
    </subcellularLocation>
</comment>
<keyword evidence="5" id="KW-0472">Membrane</keyword>
<dbReference type="InterPro" id="IPR001304">
    <property type="entry name" value="C-type_lectin-like"/>
</dbReference>
<evidence type="ECO:0000256" key="2">
    <source>
        <dbReference type="ARBA" id="ARBA00022525"/>
    </source>
</evidence>
<dbReference type="SMART" id="SM00034">
    <property type="entry name" value="CLECT"/>
    <property type="match status" value="1"/>
</dbReference>
<feature type="domain" description="C-type lectin" evidence="6">
    <location>
        <begin position="46"/>
        <end position="160"/>
    </location>
</feature>
<keyword evidence="3" id="KW-0732">Signal</keyword>
<dbReference type="PANTHER" id="PTHR22799:SF1">
    <property type="entry name" value="C-TYPE LECTIN DOMAIN FAMILY 11 MEMBER A"/>
    <property type="match status" value="1"/>
</dbReference>
<dbReference type="Gene3D" id="3.10.100.10">
    <property type="entry name" value="Mannose-Binding Protein A, subunit A"/>
    <property type="match status" value="1"/>
</dbReference>
<keyword evidence="5" id="KW-0812">Transmembrane</keyword>
<evidence type="ECO:0000313" key="8">
    <source>
        <dbReference type="Proteomes" id="UP000694403"/>
    </source>
</evidence>
<keyword evidence="5" id="KW-1133">Transmembrane helix</keyword>
<sequence length="169" mass="18588">NFSLSLHFSIIFIYFSSLFCLSHLLFPSNLLLYFAVLILDGTITTFGEKIFATNGQEGDFQTTSEACKQAGGSIASPKNKGENDAVFSLVKSFNKCAYLEIEEGGIPGEVSFQNGTALNYTNWHAGMQPSHKGEENCIEMCTGGAWNGTSCNQYHLTICEFKSLLLHFL</sequence>
<proteinExistence type="predicted"/>
<dbReference type="Proteomes" id="UP000694403">
    <property type="component" value="Unplaced"/>
</dbReference>
<reference evidence="7" key="2">
    <citation type="submission" date="2025-09" db="UniProtKB">
        <authorList>
            <consortium name="Ensembl"/>
        </authorList>
    </citation>
    <scope>IDENTIFICATION</scope>
</reference>
<organism evidence="7 8">
    <name type="scientific">Chelydra serpentina</name>
    <name type="common">Snapping turtle</name>
    <name type="synonym">Testudo serpentina</name>
    <dbReference type="NCBI Taxonomy" id="8475"/>
    <lineage>
        <taxon>Eukaryota</taxon>
        <taxon>Metazoa</taxon>
        <taxon>Chordata</taxon>
        <taxon>Craniata</taxon>
        <taxon>Vertebrata</taxon>
        <taxon>Euteleostomi</taxon>
        <taxon>Archelosauria</taxon>
        <taxon>Testudinata</taxon>
        <taxon>Testudines</taxon>
        <taxon>Cryptodira</taxon>
        <taxon>Durocryptodira</taxon>
        <taxon>Americhelydia</taxon>
        <taxon>Chelydroidea</taxon>
        <taxon>Chelydridae</taxon>
        <taxon>Chelydra</taxon>
    </lineage>
</organism>
<evidence type="ECO:0000256" key="1">
    <source>
        <dbReference type="ARBA" id="ARBA00004613"/>
    </source>
</evidence>
<dbReference type="GO" id="GO:0001503">
    <property type="term" value="P:ossification"/>
    <property type="evidence" value="ECO:0007669"/>
    <property type="project" value="TreeGrafter"/>
</dbReference>
<dbReference type="GO" id="GO:0030246">
    <property type="term" value="F:carbohydrate binding"/>
    <property type="evidence" value="ECO:0007669"/>
    <property type="project" value="UniProtKB-KW"/>
</dbReference>
<keyword evidence="8" id="KW-1185">Reference proteome</keyword>
<dbReference type="PANTHER" id="PTHR22799">
    <property type="entry name" value="TETRANECTIN-RELATED"/>
    <property type="match status" value="1"/>
</dbReference>
<dbReference type="InterPro" id="IPR051663">
    <property type="entry name" value="CLec_Tetranectin-domain"/>
</dbReference>
<dbReference type="InterPro" id="IPR016187">
    <property type="entry name" value="CTDL_fold"/>
</dbReference>
<evidence type="ECO:0000259" key="6">
    <source>
        <dbReference type="PROSITE" id="PS50041"/>
    </source>
</evidence>
<evidence type="ECO:0000256" key="4">
    <source>
        <dbReference type="ARBA" id="ARBA00022734"/>
    </source>
</evidence>
<dbReference type="PROSITE" id="PS50041">
    <property type="entry name" value="C_TYPE_LECTIN_2"/>
    <property type="match status" value="1"/>
</dbReference>
<reference evidence="7" key="1">
    <citation type="submission" date="2025-08" db="UniProtKB">
        <authorList>
            <consortium name="Ensembl"/>
        </authorList>
    </citation>
    <scope>IDENTIFICATION</scope>
</reference>
<evidence type="ECO:0000256" key="5">
    <source>
        <dbReference type="SAM" id="Phobius"/>
    </source>
</evidence>
<dbReference type="GO" id="GO:0008083">
    <property type="term" value="F:growth factor activity"/>
    <property type="evidence" value="ECO:0007669"/>
    <property type="project" value="TreeGrafter"/>
</dbReference>
<evidence type="ECO:0000313" key="7">
    <source>
        <dbReference type="Ensembl" id="ENSCSRP00000021892.1"/>
    </source>
</evidence>
<feature type="transmembrane region" description="Helical" evidence="5">
    <location>
        <begin position="6"/>
        <end position="26"/>
    </location>
</feature>
<dbReference type="Pfam" id="PF00059">
    <property type="entry name" value="Lectin_C"/>
    <property type="match status" value="1"/>
</dbReference>
<dbReference type="AlphaFoldDB" id="A0A8C3T154"/>
<evidence type="ECO:0000256" key="3">
    <source>
        <dbReference type="ARBA" id="ARBA00022729"/>
    </source>
</evidence>
<keyword evidence="2" id="KW-0964">Secreted</keyword>